<organism evidence="2 3">
    <name type="scientific">Mytilus edulis</name>
    <name type="common">Blue mussel</name>
    <dbReference type="NCBI Taxonomy" id="6550"/>
    <lineage>
        <taxon>Eukaryota</taxon>
        <taxon>Metazoa</taxon>
        <taxon>Spiralia</taxon>
        <taxon>Lophotrochozoa</taxon>
        <taxon>Mollusca</taxon>
        <taxon>Bivalvia</taxon>
        <taxon>Autobranchia</taxon>
        <taxon>Pteriomorphia</taxon>
        <taxon>Mytilida</taxon>
        <taxon>Mytiloidea</taxon>
        <taxon>Mytilidae</taxon>
        <taxon>Mytilinae</taxon>
        <taxon>Mytilus</taxon>
    </lineage>
</organism>
<sequence>MSLGLKYTDERSLSCALLTEEQVTGISINRFFPTNYRYIQKVVKNDTKMSRLSSSKVQFSLTNEQEDEGAKGIADFDNDQLRESNDPNNSINSEDNDVEKGTNVNGSDGQETEKGNGLLTSAFWEKDVLSLPLCNKNDETDANLKPLSFEHHVVDVSEEEFFDAVESLDGGGHNEENDENKSFSKDDVANESLCMECVKPLRVNSKEDVQAGDHIAYPGRIYDHHAIVVDVYPYKATDDEIEIEIVHATNTAAKAIFASFQPFGNKARLKKVKSDVKIGDIITYSYYNLWHNAVVLDVNGMEDNYTTCDIAHYAYCGPFKHHTIVKEKLLIPFDGSIKVVIYPSKFNTYTAQEVVKRAEERLNEQEFAYFSNDSSQFARWCKFKLYKKGSF</sequence>
<name>A0A8S3SL12_MYTED</name>
<evidence type="ECO:0000313" key="3">
    <source>
        <dbReference type="Proteomes" id="UP000683360"/>
    </source>
</evidence>
<comment type="caution">
    <text evidence="2">The sequence shown here is derived from an EMBL/GenBank/DDBJ whole genome shotgun (WGS) entry which is preliminary data.</text>
</comment>
<dbReference type="AlphaFoldDB" id="A0A8S3SL12"/>
<proteinExistence type="predicted"/>
<evidence type="ECO:0008006" key="4">
    <source>
        <dbReference type="Google" id="ProtNLM"/>
    </source>
</evidence>
<reference evidence="2" key="1">
    <citation type="submission" date="2021-03" db="EMBL/GenBank/DDBJ databases">
        <authorList>
            <person name="Bekaert M."/>
        </authorList>
    </citation>
    <scope>NUCLEOTIDE SEQUENCE</scope>
</reference>
<accession>A0A8S3SL12</accession>
<protein>
    <recommendedName>
        <fullName evidence="4">LRAT domain-containing protein</fullName>
    </recommendedName>
</protein>
<dbReference type="EMBL" id="CAJPWZ010001680">
    <property type="protein sequence ID" value="CAG2221455.1"/>
    <property type="molecule type" value="Genomic_DNA"/>
</dbReference>
<dbReference type="OrthoDB" id="6092472at2759"/>
<dbReference type="Gene3D" id="3.90.1720.10">
    <property type="entry name" value="endopeptidase domain like (from Nostoc punctiforme)"/>
    <property type="match status" value="1"/>
</dbReference>
<dbReference type="Proteomes" id="UP000683360">
    <property type="component" value="Unassembled WGS sequence"/>
</dbReference>
<evidence type="ECO:0000313" key="2">
    <source>
        <dbReference type="EMBL" id="CAG2221455.1"/>
    </source>
</evidence>
<evidence type="ECO:0000256" key="1">
    <source>
        <dbReference type="SAM" id="MobiDB-lite"/>
    </source>
</evidence>
<feature type="region of interest" description="Disordered" evidence="1">
    <location>
        <begin position="60"/>
        <end position="115"/>
    </location>
</feature>
<gene>
    <name evidence="2" type="ORF">MEDL_34852</name>
</gene>
<keyword evidence="3" id="KW-1185">Reference proteome</keyword>